<accession>A0AA39DXI1</accession>
<protein>
    <submittedName>
        <fullName evidence="1">Uncharacterized protein</fullName>
    </submittedName>
</protein>
<dbReference type="EMBL" id="JARBHA010000006">
    <property type="protein sequence ID" value="KAJ9699115.1"/>
    <property type="molecule type" value="Genomic_DNA"/>
</dbReference>
<dbReference type="Proteomes" id="UP001168098">
    <property type="component" value="Unassembled WGS sequence"/>
</dbReference>
<dbReference type="AlphaFoldDB" id="A0AA39DXI1"/>
<name>A0AA39DXI1_VITRO</name>
<comment type="caution">
    <text evidence="1">The sequence shown here is derived from an EMBL/GenBank/DDBJ whole genome shotgun (WGS) entry which is preliminary data.</text>
</comment>
<evidence type="ECO:0000313" key="2">
    <source>
        <dbReference type="Proteomes" id="UP001168098"/>
    </source>
</evidence>
<gene>
    <name evidence="1" type="ORF">PVL29_007950</name>
</gene>
<proteinExistence type="predicted"/>
<keyword evidence="2" id="KW-1185">Reference proteome</keyword>
<reference evidence="1 2" key="1">
    <citation type="journal article" date="2023" name="BMC Biotechnol.">
        <title>Vitis rotundifolia cv Carlos genome sequencing.</title>
        <authorList>
            <person name="Huff M."/>
            <person name="Hulse-Kemp A."/>
            <person name="Scheffler B."/>
            <person name="Youngblood R."/>
            <person name="Simpson S."/>
            <person name="Babiker E."/>
            <person name="Staton M."/>
        </authorList>
    </citation>
    <scope>NUCLEOTIDE SEQUENCE [LARGE SCALE GENOMIC DNA]</scope>
    <source>
        <tissue evidence="1">Leaf</tissue>
    </source>
</reference>
<organism evidence="1 2">
    <name type="scientific">Vitis rotundifolia</name>
    <name type="common">Muscadine grape</name>
    <dbReference type="NCBI Taxonomy" id="103349"/>
    <lineage>
        <taxon>Eukaryota</taxon>
        <taxon>Viridiplantae</taxon>
        <taxon>Streptophyta</taxon>
        <taxon>Embryophyta</taxon>
        <taxon>Tracheophyta</taxon>
        <taxon>Spermatophyta</taxon>
        <taxon>Magnoliopsida</taxon>
        <taxon>eudicotyledons</taxon>
        <taxon>Gunneridae</taxon>
        <taxon>Pentapetalae</taxon>
        <taxon>rosids</taxon>
        <taxon>Vitales</taxon>
        <taxon>Vitaceae</taxon>
        <taxon>Viteae</taxon>
        <taxon>Vitis</taxon>
    </lineage>
</organism>
<evidence type="ECO:0000313" key="1">
    <source>
        <dbReference type="EMBL" id="KAJ9699115.1"/>
    </source>
</evidence>
<sequence length="63" mass="6744">MGEYHYSRWNLLASKASPSAGSIDADDGYSCNNKVGEGKGGRFGLQCLRGKRGAILGKTMSFQ</sequence>